<gene>
    <name evidence="2" type="ORF">ERS852456_00088</name>
</gene>
<evidence type="ECO:0008006" key="4">
    <source>
        <dbReference type="Google" id="ProtNLM"/>
    </source>
</evidence>
<sequence length="80" mass="9692">MQLLRFHLIEDESCEKEIKKELEKKLDKMVMRDLFGKSKTAPTKEERERARKEYLDRRGTDKSRGKNSDLACRMGRKYRR</sequence>
<feature type="compositionally biased region" description="Basic and acidic residues" evidence="1">
    <location>
        <begin position="37"/>
        <end position="67"/>
    </location>
</feature>
<name>A0A173XFH5_9FIRM</name>
<feature type="region of interest" description="Disordered" evidence="1">
    <location>
        <begin position="37"/>
        <end position="80"/>
    </location>
</feature>
<dbReference type="AlphaFoldDB" id="A0A173XFH5"/>
<accession>A0A173XFH5</accession>
<reference evidence="2 3" key="1">
    <citation type="submission" date="2015-09" db="EMBL/GenBank/DDBJ databases">
        <authorList>
            <consortium name="Pathogen Informatics"/>
        </authorList>
    </citation>
    <scope>NUCLEOTIDE SEQUENCE [LARGE SCALE GENOMIC DNA]</scope>
    <source>
        <strain evidence="2 3">2789STDY5834841</strain>
    </source>
</reference>
<evidence type="ECO:0000313" key="2">
    <source>
        <dbReference type="EMBL" id="CUN50592.1"/>
    </source>
</evidence>
<dbReference type="EMBL" id="CYZO01000001">
    <property type="protein sequence ID" value="CUN50592.1"/>
    <property type="molecule type" value="Genomic_DNA"/>
</dbReference>
<evidence type="ECO:0000256" key="1">
    <source>
        <dbReference type="SAM" id="MobiDB-lite"/>
    </source>
</evidence>
<dbReference type="Proteomes" id="UP000095787">
    <property type="component" value="Unassembled WGS sequence"/>
</dbReference>
<proteinExistence type="predicted"/>
<protein>
    <recommendedName>
        <fullName evidence="4">Complexin-2</fullName>
    </recommendedName>
</protein>
<organism evidence="2 3">
    <name type="scientific">[Ruminococcus] torques</name>
    <dbReference type="NCBI Taxonomy" id="33039"/>
    <lineage>
        <taxon>Bacteria</taxon>
        <taxon>Bacillati</taxon>
        <taxon>Bacillota</taxon>
        <taxon>Clostridia</taxon>
        <taxon>Lachnospirales</taxon>
        <taxon>Lachnospiraceae</taxon>
        <taxon>Mediterraneibacter</taxon>
    </lineage>
</organism>
<evidence type="ECO:0000313" key="3">
    <source>
        <dbReference type="Proteomes" id="UP000095787"/>
    </source>
</evidence>